<evidence type="ECO:0000313" key="2">
    <source>
        <dbReference type="Proteomes" id="UP000240400"/>
    </source>
</evidence>
<feature type="non-terminal residue" evidence="1">
    <location>
        <position position="1"/>
    </location>
</feature>
<dbReference type="EMBL" id="PZHR01000955">
    <property type="protein sequence ID" value="PTK40282.1"/>
    <property type="molecule type" value="Genomic_DNA"/>
</dbReference>
<organism evidence="1 2">
    <name type="scientific">Staphylococcus nepalensis</name>
    <dbReference type="NCBI Taxonomy" id="214473"/>
    <lineage>
        <taxon>Bacteria</taxon>
        <taxon>Bacillati</taxon>
        <taxon>Bacillota</taxon>
        <taxon>Bacilli</taxon>
        <taxon>Bacillales</taxon>
        <taxon>Staphylococcaceae</taxon>
        <taxon>Staphylococcus</taxon>
    </lineage>
</organism>
<protein>
    <recommendedName>
        <fullName evidence="3">DUF1116 domain-containing protein</fullName>
    </recommendedName>
</protein>
<dbReference type="AlphaFoldDB" id="A0A2T4S4Q2"/>
<dbReference type="Proteomes" id="UP000240400">
    <property type="component" value="Unassembled WGS sequence"/>
</dbReference>
<sequence length="143" mass="14712">PVNTPQGLYFTGYSSDDANPDIGDSAITETIGVGGMAMIAAPAVTRFVGSGGFADALATSDEMTEICIGENPNFSIPTWDFKGACLGIDARLVVEKGITPVINTGIAHKIAGFGQIGAGTVHPPIECFEKAITAYAEKLGFNG</sequence>
<dbReference type="OrthoDB" id="6193532at2"/>
<evidence type="ECO:0008006" key="3">
    <source>
        <dbReference type="Google" id="ProtNLM"/>
    </source>
</evidence>
<accession>A0A2T4S4Q2</accession>
<comment type="caution">
    <text evidence="1">The sequence shown here is derived from an EMBL/GenBank/DDBJ whole genome shotgun (WGS) entry which is preliminary data.</text>
</comment>
<proteinExistence type="predicted"/>
<evidence type="ECO:0000313" key="1">
    <source>
        <dbReference type="EMBL" id="PTK40282.1"/>
    </source>
</evidence>
<reference evidence="1 2" key="1">
    <citation type="journal article" date="2016" name="Front. Microbiol.">
        <title>Comprehensive Phylogenetic Analysis of Bovine Non-aureus Staphylococci Species Based on Whole-Genome Sequencing.</title>
        <authorList>
            <person name="Naushad S."/>
            <person name="Barkema H.W."/>
            <person name="Luby C."/>
            <person name="Condas L.A."/>
            <person name="Nobrega D.B."/>
            <person name="Carson D.A."/>
            <person name="De Buck J."/>
        </authorList>
    </citation>
    <scope>NUCLEOTIDE SEQUENCE [LARGE SCALE GENOMIC DNA]</scope>
    <source>
        <strain evidence="1 2">SNUC 4337</strain>
    </source>
</reference>
<gene>
    <name evidence="1" type="ORF">BUZ61_18210</name>
</gene>
<dbReference type="Gene3D" id="3.90.1700.10">
    <property type="entry name" value="v583 domain like"/>
    <property type="match status" value="1"/>
</dbReference>
<name>A0A2T4S4Q2_9STAP</name>